<dbReference type="Pfam" id="PF04348">
    <property type="entry name" value="LppC"/>
    <property type="match status" value="1"/>
</dbReference>
<evidence type="ECO:0000313" key="2">
    <source>
        <dbReference type="EMBL" id="EPE37767.1"/>
    </source>
</evidence>
<dbReference type="InterPro" id="IPR007443">
    <property type="entry name" value="LpoA"/>
</dbReference>
<comment type="caution">
    <text evidence="2">The sequence shown here is derived from an EMBL/GenBank/DDBJ whole genome shotgun (WGS) entry which is preliminary data.</text>
</comment>
<dbReference type="PANTHER" id="PTHR38038">
    <property type="entry name" value="PENICILLIN-BINDING PROTEIN ACTIVATOR LPOA"/>
    <property type="match status" value="1"/>
</dbReference>
<organism evidence="2 3">
    <name type="scientific">Candidatus Photodesmus katoptron Akat1</name>
    <dbReference type="NCBI Taxonomy" id="1236703"/>
    <lineage>
        <taxon>Bacteria</taxon>
        <taxon>Pseudomonadati</taxon>
        <taxon>Pseudomonadota</taxon>
        <taxon>Gammaproteobacteria</taxon>
        <taxon>Vibrionales</taxon>
        <taxon>Vibrionaceae</taxon>
        <taxon>Candidatus Photodesmus</taxon>
    </lineage>
</organism>
<evidence type="ECO:0000256" key="1">
    <source>
        <dbReference type="ARBA" id="ARBA00023136"/>
    </source>
</evidence>
<keyword evidence="3" id="KW-1185">Reference proteome</keyword>
<dbReference type="SUPFAM" id="SSF53822">
    <property type="entry name" value="Periplasmic binding protein-like I"/>
    <property type="match status" value="1"/>
</dbReference>
<sequence length="52" mass="5848">MQALGIDAYTLIQQLPKMKIISDYSIQGQTGILSVNNQCVIQRKMTWAKHGL</sequence>
<gene>
    <name evidence="2" type="ORF">O1U_0228</name>
</gene>
<reference evidence="2 3" key="1">
    <citation type="journal article" date="2014" name="Environ. Microbiol.">
        <title>Genomic signatures of obligate host dependence in the luminous bacterial symbiont of a vertebrate.</title>
        <authorList>
            <person name="Hendry T.A."/>
            <person name="de Wet J.R."/>
            <person name="Dunlap P.V."/>
        </authorList>
    </citation>
    <scope>NUCLEOTIDE SEQUENCE [LARGE SCALE GENOMIC DNA]</scope>
    <source>
        <strain evidence="2 3">Akat1</strain>
    </source>
</reference>
<dbReference type="Gene3D" id="3.40.50.2300">
    <property type="match status" value="1"/>
</dbReference>
<dbReference type="GO" id="GO:0030234">
    <property type="term" value="F:enzyme regulator activity"/>
    <property type="evidence" value="ECO:0007669"/>
    <property type="project" value="TreeGrafter"/>
</dbReference>
<dbReference type="Proteomes" id="UP000053688">
    <property type="component" value="Unassembled WGS sequence"/>
</dbReference>
<dbReference type="InterPro" id="IPR028082">
    <property type="entry name" value="Peripla_BP_I"/>
</dbReference>
<dbReference type="GO" id="GO:0031241">
    <property type="term" value="C:periplasmic side of cell outer membrane"/>
    <property type="evidence" value="ECO:0007669"/>
    <property type="project" value="TreeGrafter"/>
</dbReference>
<evidence type="ECO:0000313" key="3">
    <source>
        <dbReference type="Proteomes" id="UP000053688"/>
    </source>
</evidence>
<keyword evidence="1" id="KW-0472">Membrane</keyword>
<name>S3DH46_9GAMM</name>
<proteinExistence type="predicted"/>
<accession>S3DH46</accession>
<dbReference type="GO" id="GO:0009252">
    <property type="term" value="P:peptidoglycan biosynthetic process"/>
    <property type="evidence" value="ECO:0007669"/>
    <property type="project" value="TreeGrafter"/>
</dbReference>
<dbReference type="EMBL" id="AMSD01000001">
    <property type="protein sequence ID" value="EPE37767.1"/>
    <property type="molecule type" value="Genomic_DNA"/>
</dbReference>
<dbReference type="PANTHER" id="PTHR38038:SF1">
    <property type="entry name" value="PENICILLIN-BINDING PROTEIN ACTIVATOR LPOA"/>
    <property type="match status" value="1"/>
</dbReference>
<dbReference type="AlphaFoldDB" id="S3DH46"/>
<protein>
    <submittedName>
        <fullName evidence="2">Uncharacterized protein</fullName>
    </submittedName>
</protein>